<evidence type="ECO:0000256" key="9">
    <source>
        <dbReference type="ARBA" id="ARBA00023143"/>
    </source>
</evidence>
<dbReference type="CDD" id="cd17908">
    <property type="entry name" value="FliM"/>
    <property type="match status" value="1"/>
</dbReference>
<dbReference type="SUPFAM" id="SSF103039">
    <property type="entry name" value="CheC-like"/>
    <property type="match status" value="1"/>
</dbReference>
<dbReference type="GO" id="GO:0050918">
    <property type="term" value="P:positive chemotaxis"/>
    <property type="evidence" value="ECO:0007669"/>
    <property type="project" value="TreeGrafter"/>
</dbReference>
<organism evidence="12 13">
    <name type="scientific">Nocardioides bruguierae</name>
    <dbReference type="NCBI Taxonomy" id="2945102"/>
    <lineage>
        <taxon>Bacteria</taxon>
        <taxon>Bacillati</taxon>
        <taxon>Actinomycetota</taxon>
        <taxon>Actinomycetes</taxon>
        <taxon>Propionibacteriales</taxon>
        <taxon>Nocardioidaceae</taxon>
        <taxon>Nocardioides</taxon>
    </lineage>
</organism>
<evidence type="ECO:0000256" key="3">
    <source>
        <dbReference type="ARBA" id="ARBA00011049"/>
    </source>
</evidence>
<dbReference type="EMBL" id="JAMOIL010000039">
    <property type="protein sequence ID" value="MCM0622554.1"/>
    <property type="molecule type" value="Genomic_DNA"/>
</dbReference>
<dbReference type="GO" id="GO:0005886">
    <property type="term" value="C:plasma membrane"/>
    <property type="evidence" value="ECO:0007669"/>
    <property type="project" value="UniProtKB-SubCell"/>
</dbReference>
<dbReference type="GO" id="GO:0071978">
    <property type="term" value="P:bacterial-type flagellum-dependent swarming motility"/>
    <property type="evidence" value="ECO:0007669"/>
    <property type="project" value="TreeGrafter"/>
</dbReference>
<feature type="region of interest" description="Disordered" evidence="10">
    <location>
        <begin position="1"/>
        <end position="24"/>
    </location>
</feature>
<evidence type="ECO:0000256" key="5">
    <source>
        <dbReference type="ARBA" id="ARBA00022475"/>
    </source>
</evidence>
<evidence type="ECO:0000259" key="11">
    <source>
        <dbReference type="Pfam" id="PF01052"/>
    </source>
</evidence>
<keyword evidence="7" id="KW-0283">Flagellar rotation</keyword>
<comment type="caution">
    <text evidence="12">The sequence shown here is derived from an EMBL/GenBank/DDBJ whole genome shotgun (WGS) entry which is preliminary data.</text>
</comment>
<dbReference type="Pfam" id="PF02154">
    <property type="entry name" value="FliM"/>
    <property type="match status" value="1"/>
</dbReference>
<keyword evidence="13" id="KW-1185">Reference proteome</keyword>
<dbReference type="PIRSF" id="PIRSF002888">
    <property type="entry name" value="FliM"/>
    <property type="match status" value="1"/>
</dbReference>
<evidence type="ECO:0000256" key="7">
    <source>
        <dbReference type="ARBA" id="ARBA00022779"/>
    </source>
</evidence>
<proteinExistence type="inferred from homology"/>
<dbReference type="Gene3D" id="2.30.330.10">
    <property type="entry name" value="SpoA-like"/>
    <property type="match status" value="1"/>
</dbReference>
<sequence length="331" mass="35794">MSLPTPLVADSRPPSRTGRRARTGVATPYDFSQPIQLSREHSRVLQLGFDSFTRQATTVFTSVLRSVCSVTLTAIDQRSYAEYIDSLDAMTYLTIFTTEPMPGRGVLNLPLGAVMSCVDHMLGGPGTARQPKRELTEIETGVVVGLVERLLSEMRYSMESIVAVDPQVTGVEYSPQFAQAASASEVMVVIAMELRIDERPFPFTVCLPFAGLHPHLTSAAAPAPVSSRERAQREEAARTMRTTFEDVPVEVSVRFRSSKVDPLLLADLAPGDVLRLGHPAAAPLDLTVEEQALAHVTPGAQGGRLAALIVSTSNRPTASAANRPFAPQENR</sequence>
<keyword evidence="12" id="KW-0969">Cilium</keyword>
<dbReference type="GO" id="GO:0009425">
    <property type="term" value="C:bacterial-type flagellum basal body"/>
    <property type="evidence" value="ECO:0007669"/>
    <property type="project" value="UniProtKB-SubCell"/>
</dbReference>
<gene>
    <name evidence="12" type="ORF">M8330_19890</name>
</gene>
<dbReference type="Gene3D" id="3.40.1550.10">
    <property type="entry name" value="CheC-like"/>
    <property type="match status" value="1"/>
</dbReference>
<accession>A0A9X2IHF7</accession>
<evidence type="ECO:0000256" key="4">
    <source>
        <dbReference type="ARBA" id="ARBA00021898"/>
    </source>
</evidence>
<dbReference type="GO" id="GO:0003774">
    <property type="term" value="F:cytoskeletal motor activity"/>
    <property type="evidence" value="ECO:0007669"/>
    <property type="project" value="InterPro"/>
</dbReference>
<comment type="subcellular location">
    <subcellularLocation>
        <location evidence="1">Bacterial flagellum basal body</location>
    </subcellularLocation>
    <subcellularLocation>
        <location evidence="2">Cell membrane</location>
        <topology evidence="2">Peripheral membrane protein</topology>
    </subcellularLocation>
</comment>
<dbReference type="InterPro" id="IPR001689">
    <property type="entry name" value="Flag_FliM"/>
</dbReference>
<keyword evidence="12" id="KW-0966">Cell projection</keyword>
<evidence type="ECO:0000256" key="6">
    <source>
        <dbReference type="ARBA" id="ARBA00022500"/>
    </source>
</evidence>
<dbReference type="PRINTS" id="PR00955">
    <property type="entry name" value="FLGMOTORFLIM"/>
</dbReference>
<name>A0A9X2IHF7_9ACTN</name>
<dbReference type="InterPro" id="IPR028976">
    <property type="entry name" value="CheC-like_sf"/>
</dbReference>
<evidence type="ECO:0000313" key="13">
    <source>
        <dbReference type="Proteomes" id="UP001139485"/>
    </source>
</evidence>
<feature type="domain" description="Flagellar motor switch protein FliN-like C-terminal" evidence="11">
    <location>
        <begin position="244"/>
        <end position="310"/>
    </location>
</feature>
<keyword evidence="6" id="KW-0145">Chemotaxis</keyword>
<evidence type="ECO:0000256" key="2">
    <source>
        <dbReference type="ARBA" id="ARBA00004202"/>
    </source>
</evidence>
<evidence type="ECO:0000256" key="1">
    <source>
        <dbReference type="ARBA" id="ARBA00004117"/>
    </source>
</evidence>
<keyword evidence="5" id="KW-1003">Cell membrane</keyword>
<keyword evidence="8" id="KW-0472">Membrane</keyword>
<dbReference type="AlphaFoldDB" id="A0A9X2IHF7"/>
<evidence type="ECO:0000313" key="12">
    <source>
        <dbReference type="EMBL" id="MCM0622554.1"/>
    </source>
</evidence>
<dbReference type="PANTHER" id="PTHR30034:SF6">
    <property type="entry name" value="YOP PROTEINS TRANSLOCATION PROTEIN Q"/>
    <property type="match status" value="1"/>
</dbReference>
<dbReference type="InterPro" id="IPR001543">
    <property type="entry name" value="FliN-like_C"/>
</dbReference>
<dbReference type="Pfam" id="PF01052">
    <property type="entry name" value="FliMN_C"/>
    <property type="match status" value="1"/>
</dbReference>
<dbReference type="InterPro" id="IPR036429">
    <property type="entry name" value="SpoA-like_sf"/>
</dbReference>
<keyword evidence="9" id="KW-0975">Bacterial flagellum</keyword>
<dbReference type="PANTHER" id="PTHR30034">
    <property type="entry name" value="FLAGELLAR MOTOR SWITCH PROTEIN FLIM"/>
    <property type="match status" value="1"/>
</dbReference>
<comment type="similarity">
    <text evidence="3">Belongs to the FliM family.</text>
</comment>
<dbReference type="RefSeq" id="WP_250057738.1">
    <property type="nucleotide sequence ID" value="NZ_JAMJPH010000040.1"/>
</dbReference>
<evidence type="ECO:0000256" key="8">
    <source>
        <dbReference type="ARBA" id="ARBA00023136"/>
    </source>
</evidence>
<keyword evidence="12" id="KW-0282">Flagellum</keyword>
<protein>
    <recommendedName>
        <fullName evidence="4">Flagellar motor switch protein FliM</fullName>
    </recommendedName>
</protein>
<evidence type="ECO:0000256" key="10">
    <source>
        <dbReference type="SAM" id="MobiDB-lite"/>
    </source>
</evidence>
<dbReference type="SUPFAM" id="SSF101801">
    <property type="entry name" value="Surface presentation of antigens (SPOA)"/>
    <property type="match status" value="1"/>
</dbReference>
<reference evidence="12" key="1">
    <citation type="submission" date="2022-05" db="EMBL/GenBank/DDBJ databases">
        <authorList>
            <person name="Tuo L."/>
        </authorList>
    </citation>
    <scope>NUCLEOTIDE SEQUENCE</scope>
    <source>
        <strain evidence="12">BSK12Z-4</strain>
    </source>
</reference>
<dbReference type="Proteomes" id="UP001139485">
    <property type="component" value="Unassembled WGS sequence"/>
</dbReference>